<evidence type="ECO:0000259" key="5">
    <source>
        <dbReference type="PROSITE" id="PS50901"/>
    </source>
</evidence>
<dbReference type="Proteomes" id="UP000656042">
    <property type="component" value="Unassembled WGS sequence"/>
</dbReference>
<feature type="binding site" evidence="3">
    <location>
        <begin position="374"/>
        <end position="381"/>
    </location>
    <ligand>
        <name>ATP</name>
        <dbReference type="ChEBI" id="CHEBI:30616"/>
    </ligand>
</feature>
<evidence type="ECO:0000313" key="7">
    <source>
        <dbReference type="Proteomes" id="UP000656042"/>
    </source>
</evidence>
<dbReference type="Pfam" id="PF01580">
    <property type="entry name" value="FtsK_SpoIIIE"/>
    <property type="match status" value="1"/>
</dbReference>
<evidence type="ECO:0000256" key="2">
    <source>
        <dbReference type="ARBA" id="ARBA00022840"/>
    </source>
</evidence>
<evidence type="ECO:0000256" key="4">
    <source>
        <dbReference type="SAM" id="MobiDB-lite"/>
    </source>
</evidence>
<proteinExistence type="predicted"/>
<reference evidence="6" key="1">
    <citation type="journal article" date="2014" name="Int. J. Syst. Evol. Microbiol.">
        <title>Complete genome sequence of Corynebacterium casei LMG S-19264T (=DSM 44701T), isolated from a smear-ripened cheese.</title>
        <authorList>
            <consortium name="US DOE Joint Genome Institute (JGI-PGF)"/>
            <person name="Walter F."/>
            <person name="Albersmeier A."/>
            <person name="Kalinowski J."/>
            <person name="Ruckert C."/>
        </authorList>
    </citation>
    <scope>NUCLEOTIDE SEQUENCE</scope>
    <source>
        <strain evidence="6">CGMCC 4.7299</strain>
    </source>
</reference>
<dbReference type="RefSeq" id="WP_229715938.1">
    <property type="nucleotide sequence ID" value="NZ_BMMX01000016.1"/>
</dbReference>
<feature type="region of interest" description="Disordered" evidence="4">
    <location>
        <begin position="633"/>
        <end position="653"/>
    </location>
</feature>
<organism evidence="6 7">
    <name type="scientific">Mangrovihabitans endophyticus</name>
    <dbReference type="NCBI Taxonomy" id="1751298"/>
    <lineage>
        <taxon>Bacteria</taxon>
        <taxon>Bacillati</taxon>
        <taxon>Actinomycetota</taxon>
        <taxon>Actinomycetes</taxon>
        <taxon>Micromonosporales</taxon>
        <taxon>Micromonosporaceae</taxon>
        <taxon>Mangrovihabitans</taxon>
    </lineage>
</organism>
<dbReference type="InterPro" id="IPR050206">
    <property type="entry name" value="FtsK/SpoIIIE/SftA"/>
</dbReference>
<dbReference type="InterPro" id="IPR002543">
    <property type="entry name" value="FtsK_dom"/>
</dbReference>
<comment type="caution">
    <text evidence="6">The sequence shown here is derived from an EMBL/GenBank/DDBJ whole genome shotgun (WGS) entry which is preliminary data.</text>
</comment>
<keyword evidence="1 3" id="KW-0547">Nucleotide-binding</keyword>
<dbReference type="PANTHER" id="PTHR22683:SF41">
    <property type="entry name" value="DNA TRANSLOCASE FTSK"/>
    <property type="match status" value="1"/>
</dbReference>
<protein>
    <submittedName>
        <fullName evidence="6">Cell division protein FtsK</fullName>
    </submittedName>
</protein>
<dbReference type="SUPFAM" id="SSF52540">
    <property type="entry name" value="P-loop containing nucleoside triphosphate hydrolases"/>
    <property type="match status" value="1"/>
</dbReference>
<name>A0A8J3FQK6_9ACTN</name>
<dbReference type="PANTHER" id="PTHR22683">
    <property type="entry name" value="SPORULATION PROTEIN RELATED"/>
    <property type="match status" value="1"/>
</dbReference>
<evidence type="ECO:0000256" key="1">
    <source>
        <dbReference type="ARBA" id="ARBA00022741"/>
    </source>
</evidence>
<feature type="domain" description="FtsK" evidence="5">
    <location>
        <begin position="356"/>
        <end position="557"/>
    </location>
</feature>
<dbReference type="EMBL" id="BMMX01000016">
    <property type="protein sequence ID" value="GGK99050.1"/>
    <property type="molecule type" value="Genomic_DNA"/>
</dbReference>
<evidence type="ECO:0000313" key="6">
    <source>
        <dbReference type="EMBL" id="GGK99050.1"/>
    </source>
</evidence>
<keyword evidence="2 3" id="KW-0067">ATP-binding</keyword>
<keyword evidence="6" id="KW-0132">Cell division</keyword>
<dbReference type="GO" id="GO:0051301">
    <property type="term" value="P:cell division"/>
    <property type="evidence" value="ECO:0007669"/>
    <property type="project" value="UniProtKB-KW"/>
</dbReference>
<keyword evidence="6" id="KW-0131">Cell cycle</keyword>
<gene>
    <name evidence="6" type="ORF">GCM10012284_36850</name>
</gene>
<dbReference type="AlphaFoldDB" id="A0A8J3FQK6"/>
<accession>A0A8J3FQK6</accession>
<sequence length="865" mass="91643">MGRHRHALVAAVRQDLAEARGSARAMLAAAEAARAHAQQRRRVVRDAYALCLNRLADARHAARTDIRRRFGAETAALVRDLTSLAAHSAAGAAGTPWRVWSPTEPRPHTPPSLLRIGTITIESATVPALVPLLNAAHVQVSGDPHTADGVIAGLLLRAVGTTRPGDLRLTLHDHRPTGDGGGGALAAFAPLGVRSAGPERLTGALDALVEQIRRHHESPDPDDAAPPWHVVVLLADPAGDAELTGHQQTQLARIVRDGTACGIHLLVRGLDLPADPAVHRIALRAGTARTEATGDFPVRLDPPPPSDRVSDLCRSVADRLRAAPPPVRLANLLPDRLWTESAAHGLHAVLGPGTDGNPVEVPLDDRTPHALVGGPSGSGRTTLLHAWIASLIARYGPAELALYLLDFSGGTSFARFAPGARDPSWLPHARLAGVNIAEDREFGLAVLRRLGAELRVRCQAAKRLGAADLAQLRAGERTVPWPRILLVVDDFTNMLAGRDALADETLTLLGDLAHRGGAYGVHLVLSGADVRSATAVRGRSDLLDRCALRLALPGARRLLADGNLAAALIPRFHAVVNTDGGAAGANRVVRLPDAADRGSWTLLQRTVWRQRPASGTPPRLFDGNAVPRLPARHRPSGRVPGPSAPVGPSPGAVLGERVDVTAGPAEMPLGRMPGRNLAVLGGRADEACDILASASLSLAAQGAARFSIACLHPGAEPAAARLAVELPEAAWYDADGLPELLAATRFDGDGLPHYVIGYGLDAAGTDHRDVLRSLLTDGPERCVHLLGWWRSVSRLCSTLSGTDARFESIGAWVALDVRAAELGPLGPQPDASGWRPRRRRALYFDRTVHRMPEVLIPYEVNNDHT</sequence>
<keyword evidence="7" id="KW-1185">Reference proteome</keyword>
<evidence type="ECO:0000256" key="3">
    <source>
        <dbReference type="PROSITE-ProRule" id="PRU00289"/>
    </source>
</evidence>
<dbReference type="InterPro" id="IPR027417">
    <property type="entry name" value="P-loop_NTPase"/>
</dbReference>
<dbReference type="Gene3D" id="3.40.50.300">
    <property type="entry name" value="P-loop containing nucleotide triphosphate hydrolases"/>
    <property type="match status" value="2"/>
</dbReference>
<dbReference type="PROSITE" id="PS50901">
    <property type="entry name" value="FTSK"/>
    <property type="match status" value="1"/>
</dbReference>
<dbReference type="GO" id="GO:0003677">
    <property type="term" value="F:DNA binding"/>
    <property type="evidence" value="ECO:0007669"/>
    <property type="project" value="InterPro"/>
</dbReference>
<reference evidence="6" key="2">
    <citation type="submission" date="2020-09" db="EMBL/GenBank/DDBJ databases">
        <authorList>
            <person name="Sun Q."/>
            <person name="Zhou Y."/>
        </authorList>
    </citation>
    <scope>NUCLEOTIDE SEQUENCE</scope>
    <source>
        <strain evidence="6">CGMCC 4.7299</strain>
    </source>
</reference>
<dbReference type="GO" id="GO:0005524">
    <property type="term" value="F:ATP binding"/>
    <property type="evidence" value="ECO:0007669"/>
    <property type="project" value="UniProtKB-UniRule"/>
</dbReference>